<gene>
    <name evidence="2" type="ORF">BC6307_18425</name>
</gene>
<reference evidence="2 3" key="1">
    <citation type="submission" date="2016-12" db="EMBL/GenBank/DDBJ databases">
        <title>The whole genome sequencing and assembly of Bacillus cohnii DSM 6307T strain.</title>
        <authorList>
            <person name="Lee Y.-J."/>
            <person name="Yi H."/>
            <person name="Bahn Y.-S."/>
            <person name="Kim J.F."/>
            <person name="Lee D.-W."/>
        </authorList>
    </citation>
    <scope>NUCLEOTIDE SEQUENCE [LARGE SCALE GENOMIC DNA]</scope>
    <source>
        <strain evidence="2 3">DSM 6307</strain>
    </source>
</reference>
<sequence length="277" mass="31486">MVGKGKAFTKNLLGVDVYYELYPNKDATNKPVMVLIHGFLSSSFSYRRLFPLLKKDYTVLTVDLPPFGKSGKQTTFVYSYENMAKLVLQLLQSLSFHRAIVVGHSMGGQIALNMSKLKPDIVEKCILLCSSGYQKRMSSSLIVSSRIPFFHMWVKYWLGRKGILGNLYNVVYDRSLVDDEMVSGYLQPFTNDDIFRALTRMIRDREGDLGAEELKGIETPNLLIWGEEDRVVPLPIGVRLSNDLPNSKLITYKKTGHLLPEEKPDYVTENILEFAQS</sequence>
<dbReference type="GO" id="GO:0016787">
    <property type="term" value="F:hydrolase activity"/>
    <property type="evidence" value="ECO:0007669"/>
    <property type="project" value="UniProtKB-KW"/>
</dbReference>
<dbReference type="PRINTS" id="PR00111">
    <property type="entry name" value="ABHYDROLASE"/>
</dbReference>
<dbReference type="KEGG" id="bcoh:BC6307_18425"/>
<name>A0A223KUQ9_9BACI</name>
<dbReference type="PRINTS" id="PR00412">
    <property type="entry name" value="EPOXHYDRLASE"/>
</dbReference>
<dbReference type="InterPro" id="IPR000073">
    <property type="entry name" value="AB_hydrolase_1"/>
</dbReference>
<dbReference type="PANTHER" id="PTHR46438">
    <property type="entry name" value="ALPHA/BETA-HYDROLASES SUPERFAMILY PROTEIN"/>
    <property type="match status" value="1"/>
</dbReference>
<proteinExistence type="predicted"/>
<dbReference type="Pfam" id="PF00561">
    <property type="entry name" value="Abhydrolase_1"/>
    <property type="match status" value="1"/>
</dbReference>
<dbReference type="Gene3D" id="3.40.50.1820">
    <property type="entry name" value="alpha/beta hydrolase"/>
    <property type="match status" value="1"/>
</dbReference>
<accession>A0A223KUQ9</accession>
<evidence type="ECO:0000313" key="3">
    <source>
        <dbReference type="Proteomes" id="UP000215224"/>
    </source>
</evidence>
<dbReference type="STRING" id="1314751.GCA_001591425_05026"/>
<dbReference type="EMBL" id="CP018866">
    <property type="protein sequence ID" value="AST93094.1"/>
    <property type="molecule type" value="Genomic_DNA"/>
</dbReference>
<dbReference type="InterPro" id="IPR029058">
    <property type="entry name" value="AB_hydrolase_fold"/>
</dbReference>
<dbReference type="AlphaFoldDB" id="A0A223KUQ9"/>
<keyword evidence="3" id="KW-1185">Reference proteome</keyword>
<keyword evidence="2" id="KW-0378">Hydrolase</keyword>
<organism evidence="2 3">
    <name type="scientific">Sutcliffiella cohnii</name>
    <dbReference type="NCBI Taxonomy" id="33932"/>
    <lineage>
        <taxon>Bacteria</taxon>
        <taxon>Bacillati</taxon>
        <taxon>Bacillota</taxon>
        <taxon>Bacilli</taxon>
        <taxon>Bacillales</taxon>
        <taxon>Bacillaceae</taxon>
        <taxon>Sutcliffiella</taxon>
    </lineage>
</organism>
<evidence type="ECO:0000313" key="2">
    <source>
        <dbReference type="EMBL" id="AST93094.1"/>
    </source>
</evidence>
<feature type="domain" description="AB hydrolase-1" evidence="1">
    <location>
        <begin position="31"/>
        <end position="130"/>
    </location>
</feature>
<evidence type="ECO:0000259" key="1">
    <source>
        <dbReference type="Pfam" id="PF00561"/>
    </source>
</evidence>
<dbReference type="RefSeq" id="WP_066422051.1">
    <property type="nucleotide sequence ID" value="NZ_CP018866.1"/>
</dbReference>
<dbReference type="Proteomes" id="UP000215224">
    <property type="component" value="Chromosome"/>
</dbReference>
<dbReference type="InterPro" id="IPR000639">
    <property type="entry name" value="Epox_hydrolase-like"/>
</dbReference>
<protein>
    <submittedName>
        <fullName evidence="2">Alpha/beta hydrolase</fullName>
    </submittedName>
</protein>
<dbReference type="PANTHER" id="PTHR46438:SF11">
    <property type="entry name" value="LIPASE-RELATED"/>
    <property type="match status" value="1"/>
</dbReference>
<dbReference type="SUPFAM" id="SSF53474">
    <property type="entry name" value="alpha/beta-Hydrolases"/>
    <property type="match status" value="1"/>
</dbReference>